<dbReference type="Pfam" id="PF03663">
    <property type="entry name" value="Glyco_hydro_76"/>
    <property type="match status" value="1"/>
</dbReference>
<organism evidence="3 4">
    <name type="scientific">Xylaria flabelliformis</name>
    <dbReference type="NCBI Taxonomy" id="2512241"/>
    <lineage>
        <taxon>Eukaryota</taxon>
        <taxon>Fungi</taxon>
        <taxon>Dikarya</taxon>
        <taxon>Ascomycota</taxon>
        <taxon>Pezizomycotina</taxon>
        <taxon>Sordariomycetes</taxon>
        <taxon>Xylariomycetidae</taxon>
        <taxon>Xylariales</taxon>
        <taxon>Xylariaceae</taxon>
        <taxon>Xylaria</taxon>
    </lineage>
</organism>
<dbReference type="OrthoDB" id="4104179at2759"/>
<feature type="chain" id="PRO_5021738328" description="Glycosyl hydrolase" evidence="2">
    <location>
        <begin position="24"/>
        <end position="624"/>
    </location>
</feature>
<name>A0A553I8A5_9PEZI</name>
<dbReference type="PANTHER" id="PTHR47791:SF2">
    <property type="entry name" value="ENDO MANNANASE, GH76 FAMILY (EUROFUNG)"/>
    <property type="match status" value="1"/>
</dbReference>
<dbReference type="EMBL" id="VFLP01000011">
    <property type="protein sequence ID" value="TRX96428.1"/>
    <property type="molecule type" value="Genomic_DNA"/>
</dbReference>
<reference evidence="4" key="1">
    <citation type="submission" date="2019-06" db="EMBL/GenBank/DDBJ databases">
        <title>Draft genome sequence of the griseofulvin-producing fungus Xylaria cubensis strain G536.</title>
        <authorList>
            <person name="Mead M.E."/>
            <person name="Raja H.A."/>
            <person name="Steenwyk J.L."/>
            <person name="Knowles S.L."/>
            <person name="Oberlies N.H."/>
            <person name="Rokas A."/>
        </authorList>
    </citation>
    <scope>NUCLEOTIDE SEQUENCE [LARGE SCALE GENOMIC DNA]</scope>
    <source>
        <strain evidence="4">G536</strain>
    </source>
</reference>
<dbReference type="InterPro" id="IPR005198">
    <property type="entry name" value="Glyco_hydro_76"/>
</dbReference>
<dbReference type="AlphaFoldDB" id="A0A553I8A5"/>
<keyword evidence="2" id="KW-0732">Signal</keyword>
<dbReference type="Proteomes" id="UP000319160">
    <property type="component" value="Unassembled WGS sequence"/>
</dbReference>
<sequence length="624" mass="70098">MAAIAKLPLTLYSYILFAWTATAFSLPDRCPVFFEKQRLCDPIAPTSFLPPSVNSAAKIRSARVADNSVFADLLNALNVTQSEYFAPWLGIWPDAIDWTAAVIGTHVSGATRSISEDLVFLHTNWDSASNWRRASNLIDNYFAQTIAYYFGQDAFAIRNEAYDDILWVVLGWLESINFVNTHSDLYYAVSNPNLSEATPCVTDEAFNSCTTIPHQPYHGNVWISAFAHRARIFWDIASHGWDTTLCNGGMVWNPRLLPYKNAITNELFIAASISMYLYFPGDNNESPFYNRTDRFNPDDPDLKEYSGPRDARYLKAAVEGYRWLRNSNMTNDQGLFVDGFHISGYLDEDNNNTRCDARDEMVYTYNQGVILTGQRGLWDATGASSFLADGHDLIQKVIKATGYDLLLDRPFDNLLHTKAGVLPRWHGLGRLGVMEERLDASGTVSQDLQTFKGIFFHHLTTFCAPLEAPSPDSGLGVHTNAFRAIKASHTDACRAYSGWLEHNVHAAMGTRDASGRFGQWWTAGLLWDDWVGPWPTVTNDGIDDTPENATDYRNYGVPTDTTWRSSLPTEPPHTRYSQYGQTPLKAPRRAIVEDPNDRGRGRTVETQSCGLGLLRAYWKIARVP</sequence>
<dbReference type="InterPro" id="IPR053169">
    <property type="entry name" value="MUG_Protein"/>
</dbReference>
<dbReference type="STRING" id="2512241.A0A553I8A5"/>
<evidence type="ECO:0008006" key="5">
    <source>
        <dbReference type="Google" id="ProtNLM"/>
    </source>
</evidence>
<evidence type="ECO:0000256" key="2">
    <source>
        <dbReference type="SAM" id="SignalP"/>
    </source>
</evidence>
<proteinExistence type="predicted"/>
<evidence type="ECO:0000313" key="3">
    <source>
        <dbReference type="EMBL" id="TRX96428.1"/>
    </source>
</evidence>
<dbReference type="SUPFAM" id="SSF48208">
    <property type="entry name" value="Six-hairpin glycosidases"/>
    <property type="match status" value="1"/>
</dbReference>
<protein>
    <recommendedName>
        <fullName evidence="5">Glycosyl hydrolase</fullName>
    </recommendedName>
</protein>
<feature type="signal peptide" evidence="2">
    <location>
        <begin position="1"/>
        <end position="23"/>
    </location>
</feature>
<dbReference type="PANTHER" id="PTHR47791">
    <property type="entry name" value="MEIOTICALLY UP-REGULATED GENE 191 PROTEIN"/>
    <property type="match status" value="1"/>
</dbReference>
<keyword evidence="4" id="KW-1185">Reference proteome</keyword>
<dbReference type="Gene3D" id="1.50.10.20">
    <property type="match status" value="1"/>
</dbReference>
<gene>
    <name evidence="3" type="ORF">FHL15_002700</name>
</gene>
<dbReference type="InterPro" id="IPR008928">
    <property type="entry name" value="6-hairpin_glycosidase_sf"/>
</dbReference>
<evidence type="ECO:0000313" key="4">
    <source>
        <dbReference type="Proteomes" id="UP000319160"/>
    </source>
</evidence>
<feature type="compositionally biased region" description="Polar residues" evidence="1">
    <location>
        <begin position="559"/>
        <end position="568"/>
    </location>
</feature>
<evidence type="ECO:0000256" key="1">
    <source>
        <dbReference type="SAM" id="MobiDB-lite"/>
    </source>
</evidence>
<dbReference type="GO" id="GO:0005975">
    <property type="term" value="P:carbohydrate metabolic process"/>
    <property type="evidence" value="ECO:0007669"/>
    <property type="project" value="InterPro"/>
</dbReference>
<feature type="region of interest" description="Disordered" evidence="1">
    <location>
        <begin position="539"/>
        <end position="582"/>
    </location>
</feature>
<comment type="caution">
    <text evidence="3">The sequence shown here is derived from an EMBL/GenBank/DDBJ whole genome shotgun (WGS) entry which is preliminary data.</text>
</comment>
<accession>A0A553I8A5</accession>